<keyword evidence="2 3" id="KW-0413">Isomerase</keyword>
<evidence type="ECO:0000313" key="6">
    <source>
        <dbReference type="Proteomes" id="UP000249739"/>
    </source>
</evidence>
<dbReference type="PANTHER" id="PTHR45625">
    <property type="entry name" value="PEPTIDYL-PROLYL CIS-TRANS ISOMERASE-RELATED"/>
    <property type="match status" value="1"/>
</dbReference>
<comment type="similarity">
    <text evidence="3">Belongs to the cyclophilin-type PPIase family.</text>
</comment>
<gene>
    <name evidence="5" type="ORF">DI586_10360</name>
</gene>
<accession>A0A2W5FGB8</accession>
<evidence type="ECO:0000256" key="3">
    <source>
        <dbReference type="RuleBase" id="RU363019"/>
    </source>
</evidence>
<dbReference type="InterPro" id="IPR002130">
    <property type="entry name" value="Cyclophilin-type_PPIase_dom"/>
</dbReference>
<dbReference type="InterPro" id="IPR044666">
    <property type="entry name" value="Cyclophilin_A-like"/>
</dbReference>
<dbReference type="EMBL" id="QFOT01000153">
    <property type="protein sequence ID" value="PZP54053.1"/>
    <property type="molecule type" value="Genomic_DNA"/>
</dbReference>
<comment type="function">
    <text evidence="3">PPIases accelerate the folding of proteins. It catalyzes the cis-trans isomerization of proline imidic peptide bonds in oligopeptides.</text>
</comment>
<dbReference type="AlphaFoldDB" id="A0A2W5FGB8"/>
<evidence type="ECO:0000256" key="1">
    <source>
        <dbReference type="ARBA" id="ARBA00023110"/>
    </source>
</evidence>
<feature type="domain" description="PPIase cyclophilin-type" evidence="4">
    <location>
        <begin position="63"/>
        <end position="207"/>
    </location>
</feature>
<proteinExistence type="inferred from homology"/>
<dbReference type="PROSITE" id="PS50072">
    <property type="entry name" value="CSA_PPIASE_2"/>
    <property type="match status" value="1"/>
</dbReference>
<dbReference type="InterPro" id="IPR029000">
    <property type="entry name" value="Cyclophilin-like_dom_sf"/>
</dbReference>
<evidence type="ECO:0000256" key="2">
    <source>
        <dbReference type="ARBA" id="ARBA00023235"/>
    </source>
</evidence>
<evidence type="ECO:0000313" key="5">
    <source>
        <dbReference type="EMBL" id="PZP54053.1"/>
    </source>
</evidence>
<dbReference type="Proteomes" id="UP000249739">
    <property type="component" value="Unassembled WGS sequence"/>
</dbReference>
<protein>
    <recommendedName>
        <fullName evidence="3">Peptidyl-prolyl cis-trans isomerase</fullName>
        <shortName evidence="3">PPIase</shortName>
        <ecNumber evidence="3">5.2.1.8</ecNumber>
    </recommendedName>
</protein>
<dbReference type="PRINTS" id="PR00153">
    <property type="entry name" value="CSAPPISMRASE"/>
</dbReference>
<keyword evidence="1 3" id="KW-0697">Rotamase</keyword>
<dbReference type="EC" id="5.2.1.8" evidence="3"/>
<dbReference type="CDD" id="cd00317">
    <property type="entry name" value="cyclophilin"/>
    <property type="match status" value="1"/>
</dbReference>
<dbReference type="Gene3D" id="2.40.100.10">
    <property type="entry name" value="Cyclophilin-like"/>
    <property type="match status" value="1"/>
</dbReference>
<sequence length="217" mass="23690">MHALIIVLSPNSVDRPIEPATLFAQRHSCAGSFLTLPLALCLLSSPAFAKDVAPENLLIIDLPGGEVKVELLPDQAPKTVEQIRALARSGFYNNLEWFRVIENFIAQTGYPKGSRGKSKFPDLPAEFTDYKFKRGTLGMGHGEDINSANSQFFICLTDAKCAELTGKYTAFGQVISGMEFVDQLQKGEPPVEPDKTVRIRVGADSSVPEKAKSFGNE</sequence>
<dbReference type="GO" id="GO:0003755">
    <property type="term" value="F:peptidyl-prolyl cis-trans isomerase activity"/>
    <property type="evidence" value="ECO:0007669"/>
    <property type="project" value="UniProtKB-UniRule"/>
</dbReference>
<comment type="caution">
    <text evidence="5">The sequence shown here is derived from an EMBL/GenBank/DDBJ whole genome shotgun (WGS) entry which is preliminary data.</text>
</comment>
<dbReference type="SUPFAM" id="SSF50891">
    <property type="entry name" value="Cyclophilin-like"/>
    <property type="match status" value="1"/>
</dbReference>
<dbReference type="PANTHER" id="PTHR45625:SF4">
    <property type="entry name" value="PEPTIDYLPROLYL ISOMERASE DOMAIN AND WD REPEAT-CONTAINING PROTEIN 1"/>
    <property type="match status" value="1"/>
</dbReference>
<name>A0A2W5FGB8_9BACT</name>
<comment type="catalytic activity">
    <reaction evidence="3">
        <text>[protein]-peptidylproline (omega=180) = [protein]-peptidylproline (omega=0)</text>
        <dbReference type="Rhea" id="RHEA:16237"/>
        <dbReference type="Rhea" id="RHEA-COMP:10747"/>
        <dbReference type="Rhea" id="RHEA-COMP:10748"/>
        <dbReference type="ChEBI" id="CHEBI:83833"/>
        <dbReference type="ChEBI" id="CHEBI:83834"/>
        <dbReference type="EC" id="5.2.1.8"/>
    </reaction>
</comment>
<evidence type="ECO:0000259" key="4">
    <source>
        <dbReference type="PROSITE" id="PS50072"/>
    </source>
</evidence>
<organism evidence="5 6">
    <name type="scientific">Micavibrio aeruginosavorus</name>
    <dbReference type="NCBI Taxonomy" id="349221"/>
    <lineage>
        <taxon>Bacteria</taxon>
        <taxon>Pseudomonadati</taxon>
        <taxon>Bdellovibrionota</taxon>
        <taxon>Bdellovibrionia</taxon>
        <taxon>Bdellovibrionales</taxon>
        <taxon>Pseudobdellovibrionaceae</taxon>
        <taxon>Micavibrio</taxon>
    </lineage>
</organism>
<dbReference type="Pfam" id="PF00160">
    <property type="entry name" value="Pro_isomerase"/>
    <property type="match status" value="1"/>
</dbReference>
<reference evidence="5 6" key="1">
    <citation type="submission" date="2017-08" db="EMBL/GenBank/DDBJ databases">
        <title>Infants hospitalized years apart are colonized by the same room-sourced microbial strains.</title>
        <authorList>
            <person name="Brooks B."/>
            <person name="Olm M.R."/>
            <person name="Firek B.A."/>
            <person name="Baker R."/>
            <person name="Thomas B.C."/>
            <person name="Morowitz M.J."/>
            <person name="Banfield J.F."/>
        </authorList>
    </citation>
    <scope>NUCLEOTIDE SEQUENCE [LARGE SCALE GENOMIC DNA]</scope>
    <source>
        <strain evidence="5">S2_006_000_R2_64</strain>
    </source>
</reference>